<proteinExistence type="predicted"/>
<evidence type="ECO:0000313" key="2">
    <source>
        <dbReference type="Proteomes" id="UP000856143"/>
    </source>
</evidence>
<accession>A0AAN5RFX2</accession>
<reference evidence="1" key="1">
    <citation type="journal article" date="2018" name="Genome Biol.">
        <title>SKESA: strategic k-mer extension for scrupulous assemblies.</title>
        <authorList>
            <person name="Souvorov A."/>
            <person name="Agarwala R."/>
            <person name="Lipman D.J."/>
        </authorList>
    </citation>
    <scope>NUCLEOTIDE SEQUENCE</scope>
    <source>
        <strain evidence="1">R404</strain>
    </source>
</reference>
<dbReference type="EMBL" id="DACSEO010000089">
    <property type="protein sequence ID" value="HAT1684241.1"/>
    <property type="molecule type" value="Genomic_DNA"/>
</dbReference>
<name>A0AAN5RFX2_KLEOX</name>
<evidence type="ECO:0000313" key="1">
    <source>
        <dbReference type="EMBL" id="HAT1684241.1"/>
    </source>
</evidence>
<dbReference type="AlphaFoldDB" id="A0AAN5RFX2"/>
<protein>
    <submittedName>
        <fullName evidence="1">Uncharacterized protein</fullName>
    </submittedName>
</protein>
<dbReference type="Pfam" id="PF26125">
    <property type="entry name" value="AcrVA2-like"/>
    <property type="match status" value="1"/>
</dbReference>
<sequence length="340" mass="38541">MTTFHPAPWVLTEYNRRCPGVFKHVDAFRNADPDAPWWFMTSRQCQAWLKDYLRTHPIPETGSLSREALKTYTPLKEFITLAAWRTGKTVIRCDRDLMEALDRTGLHDAMPVGALLRLPFWGFYLEFPSYRVAMPHPDVRHIPAHGAFITLTDAPDGRGTDLVTLVVGAGAFSQEGEHPIMATCLPLSGTTGDALSVVDAELIRPFWRAVLPVLFYLCAENADWGTSGVPVKPVPRRVRRKGERFFAPPQTQVLEVGVRVGAALRQLHRHVRDQTAMPESALPSAGRRLRPHIRRAHWQGYRTGQKNQDTPQKREMRWIAPVFVNARDNDMLQAVVRSLK</sequence>
<organism evidence="1 2">
    <name type="scientific">Klebsiella oxytoca</name>
    <dbReference type="NCBI Taxonomy" id="571"/>
    <lineage>
        <taxon>Bacteria</taxon>
        <taxon>Pseudomonadati</taxon>
        <taxon>Pseudomonadota</taxon>
        <taxon>Gammaproteobacteria</taxon>
        <taxon>Enterobacterales</taxon>
        <taxon>Enterobacteriaceae</taxon>
        <taxon>Klebsiella/Raoultella group</taxon>
        <taxon>Klebsiella</taxon>
    </lineage>
</organism>
<reference evidence="1" key="2">
    <citation type="submission" date="2020-11" db="EMBL/GenBank/DDBJ databases">
        <authorList>
            <consortium name="NCBI Pathogen Detection Project"/>
        </authorList>
    </citation>
    <scope>NUCLEOTIDE SEQUENCE</scope>
    <source>
        <strain evidence="1">R404</strain>
    </source>
</reference>
<dbReference type="InterPro" id="IPR058915">
    <property type="entry name" value="AcrVA2-like"/>
</dbReference>
<comment type="caution">
    <text evidence="1">The sequence shown here is derived from an EMBL/GenBank/DDBJ whole genome shotgun (WGS) entry which is preliminary data.</text>
</comment>
<dbReference type="Proteomes" id="UP000856143">
    <property type="component" value="Unassembled WGS sequence"/>
</dbReference>
<gene>
    <name evidence="1" type="ORF">I8Y21_005018</name>
</gene>